<dbReference type="GO" id="GO:0003723">
    <property type="term" value="F:RNA binding"/>
    <property type="evidence" value="ECO:0007669"/>
    <property type="project" value="TreeGrafter"/>
</dbReference>
<dbReference type="SUPFAM" id="SSF51045">
    <property type="entry name" value="WW domain"/>
    <property type="match status" value="1"/>
</dbReference>
<evidence type="ECO:0000259" key="9">
    <source>
        <dbReference type="PROSITE" id="PS50171"/>
    </source>
</evidence>
<dbReference type="InterPro" id="IPR036020">
    <property type="entry name" value="WW_dom_sf"/>
</dbReference>
<evidence type="ECO:0000256" key="1">
    <source>
        <dbReference type="ARBA" id="ARBA00004123"/>
    </source>
</evidence>
<dbReference type="InterPro" id="IPR013085">
    <property type="entry name" value="U1-CZ_Znf_C2H2"/>
</dbReference>
<organism evidence="10 11">
    <name type="scientific">Ceratosolen solmsi marchali</name>
    <dbReference type="NCBI Taxonomy" id="326594"/>
    <lineage>
        <taxon>Eukaryota</taxon>
        <taxon>Metazoa</taxon>
        <taxon>Ecdysozoa</taxon>
        <taxon>Arthropoda</taxon>
        <taxon>Hexapoda</taxon>
        <taxon>Insecta</taxon>
        <taxon>Pterygota</taxon>
        <taxon>Neoptera</taxon>
        <taxon>Endopterygota</taxon>
        <taxon>Hymenoptera</taxon>
        <taxon>Apocrita</taxon>
        <taxon>Proctotrupomorpha</taxon>
        <taxon>Chalcidoidea</taxon>
        <taxon>Agaonidae</taxon>
        <taxon>Agaoninae</taxon>
        <taxon>Ceratosolen</taxon>
    </lineage>
</organism>
<dbReference type="GO" id="GO:0008270">
    <property type="term" value="F:zinc ion binding"/>
    <property type="evidence" value="ECO:0007669"/>
    <property type="project" value="UniProtKB-KW"/>
</dbReference>
<proteinExistence type="predicted"/>
<dbReference type="CDD" id="cd00201">
    <property type="entry name" value="WW"/>
    <property type="match status" value="1"/>
</dbReference>
<reference evidence="11" key="1">
    <citation type="submission" date="2025-08" db="UniProtKB">
        <authorList>
            <consortium name="RefSeq"/>
        </authorList>
    </citation>
    <scope>IDENTIFICATION</scope>
</reference>
<keyword evidence="2" id="KW-0479">Metal-binding</keyword>
<dbReference type="InterPro" id="IPR000690">
    <property type="entry name" value="Matrin/U1-C_Znf_C2H2"/>
</dbReference>
<dbReference type="SMART" id="SM00451">
    <property type="entry name" value="ZnF_U1"/>
    <property type="match status" value="1"/>
</dbReference>
<evidence type="ECO:0000256" key="4">
    <source>
        <dbReference type="ARBA" id="ARBA00022833"/>
    </source>
</evidence>
<dbReference type="PROSITE" id="PS50171">
    <property type="entry name" value="ZF_MATRIN"/>
    <property type="match status" value="1"/>
</dbReference>
<feature type="compositionally biased region" description="Basic residues" evidence="7">
    <location>
        <begin position="405"/>
        <end position="422"/>
    </location>
</feature>
<gene>
    <name evidence="11" type="primary">LOC105363874</name>
</gene>
<dbReference type="SUPFAM" id="SSF57667">
    <property type="entry name" value="beta-beta-alpha zinc fingers"/>
    <property type="match status" value="1"/>
</dbReference>
<keyword evidence="10" id="KW-1185">Reference proteome</keyword>
<evidence type="ECO:0000256" key="7">
    <source>
        <dbReference type="SAM" id="MobiDB-lite"/>
    </source>
</evidence>
<keyword evidence="6" id="KW-0175">Coiled coil</keyword>
<evidence type="ECO:0000256" key="6">
    <source>
        <dbReference type="SAM" id="Coils"/>
    </source>
</evidence>
<dbReference type="GO" id="GO:0071011">
    <property type="term" value="C:precatalytic spliceosome"/>
    <property type="evidence" value="ECO:0007669"/>
    <property type="project" value="TreeGrafter"/>
</dbReference>
<dbReference type="InterPro" id="IPR003604">
    <property type="entry name" value="Matrin/U1-like-C_Znf_C2H2"/>
</dbReference>
<dbReference type="InterPro" id="IPR036236">
    <property type="entry name" value="Znf_C2H2_sf"/>
</dbReference>
<dbReference type="Pfam" id="PF06220">
    <property type="entry name" value="zf-U1"/>
    <property type="match status" value="1"/>
</dbReference>
<comment type="subcellular location">
    <subcellularLocation>
        <location evidence="1">Nucleus</location>
    </subcellularLocation>
</comment>
<evidence type="ECO:0000259" key="8">
    <source>
        <dbReference type="PROSITE" id="PS50020"/>
    </source>
</evidence>
<dbReference type="GO" id="GO:0000398">
    <property type="term" value="P:mRNA splicing, via spliceosome"/>
    <property type="evidence" value="ECO:0007669"/>
    <property type="project" value="InterPro"/>
</dbReference>
<protein>
    <submittedName>
        <fullName evidence="11">WW domain-binding protein 4</fullName>
    </submittedName>
</protein>
<dbReference type="PROSITE" id="PS50020">
    <property type="entry name" value="WW_DOMAIN_2"/>
    <property type="match status" value="1"/>
</dbReference>
<feature type="region of interest" description="Disordered" evidence="7">
    <location>
        <begin position="392"/>
        <end position="422"/>
    </location>
</feature>
<dbReference type="Gene3D" id="3.30.160.60">
    <property type="entry name" value="Classic Zinc Finger"/>
    <property type="match status" value="1"/>
</dbReference>
<dbReference type="KEGG" id="csol:105363874"/>
<keyword evidence="4" id="KW-0862">Zinc</keyword>
<dbReference type="GeneID" id="105363874"/>
<feature type="domain" description="WW" evidence="8">
    <location>
        <begin position="230"/>
        <end position="256"/>
    </location>
</feature>
<evidence type="ECO:0000313" key="10">
    <source>
        <dbReference type="Proteomes" id="UP000695007"/>
    </source>
</evidence>
<dbReference type="PANTHER" id="PTHR13173:SF10">
    <property type="entry name" value="WW DOMAIN-BINDING PROTEIN 4"/>
    <property type="match status" value="1"/>
</dbReference>
<dbReference type="RefSeq" id="XP_011499978.1">
    <property type="nucleotide sequence ID" value="XM_011501676.1"/>
</dbReference>
<feature type="region of interest" description="Disordered" evidence="7">
    <location>
        <begin position="193"/>
        <end position="220"/>
    </location>
</feature>
<feature type="compositionally biased region" description="Basic and acidic residues" evidence="7">
    <location>
        <begin position="206"/>
        <end position="220"/>
    </location>
</feature>
<feature type="domain" description="Matrin-type" evidence="9">
    <location>
        <begin position="37"/>
        <end position="68"/>
    </location>
</feature>
<dbReference type="Proteomes" id="UP000695007">
    <property type="component" value="Unplaced"/>
</dbReference>
<feature type="region of interest" description="Disordered" evidence="7">
    <location>
        <begin position="121"/>
        <end position="150"/>
    </location>
</feature>
<evidence type="ECO:0000313" key="11">
    <source>
        <dbReference type="RefSeq" id="XP_011499978.1"/>
    </source>
</evidence>
<keyword evidence="5" id="KW-0539">Nucleus</keyword>
<accession>A0AAJ7DXG2</accession>
<evidence type="ECO:0000256" key="2">
    <source>
        <dbReference type="ARBA" id="ARBA00022723"/>
    </source>
</evidence>
<dbReference type="PANTHER" id="PTHR13173">
    <property type="entry name" value="WW DOMAIN BINDING PROTEIN 4"/>
    <property type="match status" value="1"/>
</dbReference>
<keyword evidence="3" id="KW-0863">Zinc-finger</keyword>
<dbReference type="Gene3D" id="2.20.70.10">
    <property type="match status" value="1"/>
</dbReference>
<name>A0AAJ7DXG2_9HYME</name>
<feature type="coiled-coil region" evidence="6">
    <location>
        <begin position="271"/>
        <end position="303"/>
    </location>
</feature>
<evidence type="ECO:0000256" key="3">
    <source>
        <dbReference type="ARBA" id="ARBA00022771"/>
    </source>
</evidence>
<sequence length="422" mass="49447">MKLKLRQTDAHSTLALKICLVEGKINWADYWKSQARKYCDFCKCWIADNKPSIEYHENGKKHKENVSKRLREIHKNSSKQAKQQLKFENEMEKMEKAAMAAYLKDIESNDKDMTAHNIINNKKNKIEDNKKKQQVAHNSNHTPAATEVKSRYNESKYFQTYGAADIDPFDPYAKQKLARLAACQAKVEIRRKEIEKNNDKSQGSSKSEKNKNKTTKNNEDETKPLIKRLWYEAKAQGHSYYWNIETNESVWDAPVEGFVSLAEQAEEAKEQEIQEKFLDELEKEKEQERTEMLEEQRANAEREKFKNIRMQISKNDNENSQNMESEEVPYRRDYSVPLKPQPYGSWEVVRKIETPKIDFQLPQVKAPVATVINFEEPSSQKIFKEKAITHLRNSDSDDDGPTLSFKKRKLGNKNVRKRMIDN</sequence>
<dbReference type="InterPro" id="IPR040023">
    <property type="entry name" value="WBP4"/>
</dbReference>
<evidence type="ECO:0000256" key="5">
    <source>
        <dbReference type="ARBA" id="ARBA00023242"/>
    </source>
</evidence>
<dbReference type="AlphaFoldDB" id="A0AAJ7DXG2"/>
<dbReference type="InterPro" id="IPR001202">
    <property type="entry name" value="WW_dom"/>
</dbReference>